<reference evidence="1" key="2">
    <citation type="submission" date="2023-06" db="EMBL/GenBank/DDBJ databases">
        <authorList>
            <person name="Swenson N.G."/>
            <person name="Wegrzyn J.L."/>
            <person name="Mcevoy S.L."/>
        </authorList>
    </citation>
    <scope>NUCLEOTIDE SEQUENCE</scope>
    <source>
        <strain evidence="1">NS2018</strain>
        <tissue evidence="1">Leaf</tissue>
    </source>
</reference>
<dbReference type="EMBL" id="JAUESC010000383">
    <property type="protein sequence ID" value="KAK0586034.1"/>
    <property type="molecule type" value="Genomic_DNA"/>
</dbReference>
<evidence type="ECO:0000313" key="2">
    <source>
        <dbReference type="Proteomes" id="UP001168877"/>
    </source>
</evidence>
<sequence>MKEVAIDYFVKLFTTHPEVESYDNLPRLFPSLEEGVLAVISRGVKEEEVKDALFGIGGLKAPACGRLFMCSVLPNSIKWRELLLLLRPIAPPKFSMLLLNFVISFVHRCFTSSLIYCSCTASRPSKRRNSIREDRADCLVLIAAH</sequence>
<dbReference type="AlphaFoldDB" id="A0AA39SC33"/>
<accession>A0AA39SC33</accession>
<proteinExistence type="predicted"/>
<organism evidence="1 2">
    <name type="scientific">Acer saccharum</name>
    <name type="common">Sugar maple</name>
    <dbReference type="NCBI Taxonomy" id="4024"/>
    <lineage>
        <taxon>Eukaryota</taxon>
        <taxon>Viridiplantae</taxon>
        <taxon>Streptophyta</taxon>
        <taxon>Embryophyta</taxon>
        <taxon>Tracheophyta</taxon>
        <taxon>Spermatophyta</taxon>
        <taxon>Magnoliopsida</taxon>
        <taxon>eudicotyledons</taxon>
        <taxon>Gunneridae</taxon>
        <taxon>Pentapetalae</taxon>
        <taxon>rosids</taxon>
        <taxon>malvids</taxon>
        <taxon>Sapindales</taxon>
        <taxon>Sapindaceae</taxon>
        <taxon>Hippocastanoideae</taxon>
        <taxon>Acereae</taxon>
        <taxon>Acer</taxon>
    </lineage>
</organism>
<evidence type="ECO:0000313" key="1">
    <source>
        <dbReference type="EMBL" id="KAK0586034.1"/>
    </source>
</evidence>
<comment type="caution">
    <text evidence="1">The sequence shown here is derived from an EMBL/GenBank/DDBJ whole genome shotgun (WGS) entry which is preliminary data.</text>
</comment>
<name>A0AA39SC33_ACESA</name>
<gene>
    <name evidence="1" type="ORF">LWI29_038427</name>
</gene>
<keyword evidence="2" id="KW-1185">Reference proteome</keyword>
<protein>
    <submittedName>
        <fullName evidence="1">Uncharacterized protein</fullName>
    </submittedName>
</protein>
<reference evidence="1" key="1">
    <citation type="journal article" date="2022" name="Plant J.">
        <title>Strategies of tolerance reflected in two North American maple genomes.</title>
        <authorList>
            <person name="McEvoy S.L."/>
            <person name="Sezen U.U."/>
            <person name="Trouern-Trend A."/>
            <person name="McMahon S.M."/>
            <person name="Schaberg P.G."/>
            <person name="Yang J."/>
            <person name="Wegrzyn J.L."/>
            <person name="Swenson N.G."/>
        </authorList>
    </citation>
    <scope>NUCLEOTIDE SEQUENCE</scope>
    <source>
        <strain evidence="1">NS2018</strain>
    </source>
</reference>
<dbReference type="Proteomes" id="UP001168877">
    <property type="component" value="Unassembled WGS sequence"/>
</dbReference>